<keyword evidence="3" id="KW-1185">Reference proteome</keyword>
<sequence>MYTVTSRGTQGVNTTPFCAHAQEANYDSVFVSPFGLDSNNCGTEARPCQTITKAVRQVSWGGNIYLNGSGTENVLYNCGQSNEQPDLNIKKSLNIIGFLLPLVYCEGGFHFQEDNDERQIQVKLSGIVFKRTSLSFEDCQRVTIDNCTFRDGSEVLNVYLQNVSTFQLDITGYSLFQNNSLCLMLLFQENVRNKSRFVTVNINNTNFIRNGYHFEPRRPFHRGGLQILSKERNAIKMEHINISCNGVKFVRNTGFFIDLYVPNVLTNETYKDLNLTFNKSPGYTNTLYYSLAKNTNVKFIALQCSCNPSSRCIKIQSDRAEVDIQGSLFNNISQALYLDSRICASLRIFRSTFIKINAAFDGSLFATSSRGFLKISITSVLFRTCKAKKYGCVIVIGKPKEGYGRRHNESIPDELYFTLRDVTIEQWAGRNSKCSAVYILHKGGKVTIQGSRFYKKRSTSVDGALNVKTIGGKSNITVSNCSFIDKCVYKRRAIAFQIVASNGNAGSVVISNSQFISSGKKQKALLLSPKYRMRLVNITVISFRSGFQVLSSPPRNDTFPIDIYVDKCTFMNNIFDMLLTLLDPTSVYVTIQNTIFISTETIFRKSYAIRLNIPPLKNISLSTIAVIKLDNDTFDSKPSSNFALFFKGKKSVTIKGCMFSNCWYAFSDAQRWTIEKTDDFYETGSGAISILTFPDRALKGGCLHSNTTDDTHPLWQYESHVIFEDTVFKQNVGLITGGVHISNGFTTFIRCVFQDNFGIQQSGHIYSAYGTGRVDLEDCLFSRTKEKTLISNVSYDNAIFTYSESGGPLRVKNTSFTSVVPARSNFRMFDISSGGYVYVDDKTTMRCSKGSKLLLENATHIIYTEEKGVSCRINVTVLKYSCVSCPPGYYSLLKGTSRGLFVNSTVECLQCPFGASCIERNIAAKPNFWGYQARNSRQQQLQFSPCPEHYCKSPSQDSKESRENELDHSLLKECNSCHGKRSGTLCGKCAKGFTESLFSTECSKTTECNNYWIWVMMMLLSLGLVLYLLIRPPILNFLVHQTFWYRRDNAHQVRQHEDSDSGYIKIIFYFYQVAGLQIDTAMKSQLKKLPFFAFVISSINFQVTTVNNIGCPFPGLTAVTKELFLSGTVLLTMANVFTAFFVHLFINTLRQKDKPKLIHYMAVFMEVLLLGYVRLAEMSLKLLHCISVGSKNRLFIDGNVPCLQWWQYTLLGYIAVFVLPFTLVLYWGSSKLYTSSVKAREFLVTCVFPLPFLIYWLYRSIRDRGAENELGSNQEVDKHVSKRLYGPFRPPNSANKGTLYWESVLIGRRLILVALHTFITDAMLRGICMTSACFMMTIHHLLKNPYKVPLANKAETLSLTVLTLITAINLPKATLFSFGIDKSTDSLEMIKWIKVGALAFIPAMVCLLVIIALLSQLTRLGVVLFKYIRRLCQYRASNLTVDESRPLLVTSD</sequence>
<organism evidence="2 3">
    <name type="scientific">Porites evermanni</name>
    <dbReference type="NCBI Taxonomy" id="104178"/>
    <lineage>
        <taxon>Eukaryota</taxon>
        <taxon>Metazoa</taxon>
        <taxon>Cnidaria</taxon>
        <taxon>Anthozoa</taxon>
        <taxon>Hexacorallia</taxon>
        <taxon>Scleractinia</taxon>
        <taxon>Fungiina</taxon>
        <taxon>Poritidae</taxon>
        <taxon>Porites</taxon>
    </lineage>
</organism>
<feature type="transmembrane region" description="Helical" evidence="1">
    <location>
        <begin position="1392"/>
        <end position="1414"/>
    </location>
</feature>
<protein>
    <submittedName>
        <fullName evidence="2">Uncharacterized protein</fullName>
    </submittedName>
</protein>
<dbReference type="PANTHER" id="PTHR11319">
    <property type="entry name" value="G PROTEIN-COUPLED RECEPTOR-RELATED"/>
    <property type="match status" value="1"/>
</dbReference>
<dbReference type="InterPro" id="IPR011050">
    <property type="entry name" value="Pectin_lyase_fold/virulence"/>
</dbReference>
<feature type="transmembrane region" description="Helical" evidence="1">
    <location>
        <begin position="1310"/>
        <end position="1336"/>
    </location>
</feature>
<feature type="transmembrane region" description="Helical" evidence="1">
    <location>
        <begin position="1157"/>
        <end position="1175"/>
    </location>
</feature>
<feature type="transmembrane region" description="Helical" evidence="1">
    <location>
        <begin position="1123"/>
        <end position="1145"/>
    </location>
</feature>
<dbReference type="Proteomes" id="UP001159427">
    <property type="component" value="Unassembled WGS sequence"/>
</dbReference>
<keyword evidence="1" id="KW-0472">Membrane</keyword>
<accession>A0ABN8LYG8</accession>
<dbReference type="SUPFAM" id="SSF51126">
    <property type="entry name" value="Pectin lyase-like"/>
    <property type="match status" value="3"/>
</dbReference>
<dbReference type="EMBL" id="CALNXI010000216">
    <property type="protein sequence ID" value="CAH3022363.1"/>
    <property type="molecule type" value="Genomic_DNA"/>
</dbReference>
<evidence type="ECO:0000256" key="1">
    <source>
        <dbReference type="SAM" id="Phobius"/>
    </source>
</evidence>
<feature type="transmembrane region" description="Helical" evidence="1">
    <location>
        <begin position="1086"/>
        <end position="1103"/>
    </location>
</feature>
<keyword evidence="1" id="KW-0812">Transmembrane</keyword>
<reference evidence="2 3" key="1">
    <citation type="submission" date="2022-05" db="EMBL/GenBank/DDBJ databases">
        <authorList>
            <consortium name="Genoscope - CEA"/>
            <person name="William W."/>
        </authorList>
    </citation>
    <scope>NUCLEOTIDE SEQUENCE [LARGE SCALE GENOMIC DNA]</scope>
</reference>
<feature type="transmembrane region" description="Helical" evidence="1">
    <location>
        <begin position="1357"/>
        <end position="1380"/>
    </location>
</feature>
<dbReference type="PANTHER" id="PTHR11319:SF35">
    <property type="entry name" value="OUTER MEMBRANE PROTEIN PMPC-RELATED"/>
    <property type="match status" value="1"/>
</dbReference>
<name>A0ABN8LYG8_9CNID</name>
<evidence type="ECO:0000313" key="3">
    <source>
        <dbReference type="Proteomes" id="UP001159427"/>
    </source>
</evidence>
<keyword evidence="1" id="KW-1133">Transmembrane helix</keyword>
<gene>
    <name evidence="2" type="ORF">PEVE_00015138</name>
</gene>
<feature type="transmembrane region" description="Helical" evidence="1">
    <location>
        <begin position="1011"/>
        <end position="1030"/>
    </location>
</feature>
<feature type="transmembrane region" description="Helical" evidence="1">
    <location>
        <begin position="1205"/>
        <end position="1227"/>
    </location>
</feature>
<feature type="transmembrane region" description="Helical" evidence="1">
    <location>
        <begin position="1239"/>
        <end position="1258"/>
    </location>
</feature>
<evidence type="ECO:0000313" key="2">
    <source>
        <dbReference type="EMBL" id="CAH3022363.1"/>
    </source>
</evidence>
<proteinExistence type="predicted"/>
<comment type="caution">
    <text evidence="2">The sequence shown here is derived from an EMBL/GenBank/DDBJ whole genome shotgun (WGS) entry which is preliminary data.</text>
</comment>